<dbReference type="Proteomes" id="UP000253529">
    <property type="component" value="Unassembled WGS sequence"/>
</dbReference>
<sequence>MRGDLSTQEHRAAQRLPHSRRNSRRPPTICKSGPFYCPIAAPGQGRAIRKPRKSFGSSLLANADACPRARSRPLAARSTIRRSFAIVRGREDGLSEDIEDCASMVRTDSDGTIGAPPASIALNDEDSHEERNRYRFELAVLVFATLAETPTVTAFTTLTPAIAKISTCTGRRHRDRGAVKDCNKGWSTGRTDRASPCRTNRSGVLAKLPDRLRGAVGVTARSRKKAANENVRGFELRGRSRRLAPAGLGVRSGSGCRSSDRRPACGRCSRCIPCRPKARSKSSSSRWRGRRRRW</sequence>
<evidence type="ECO:0000313" key="2">
    <source>
        <dbReference type="EMBL" id="RBP03532.1"/>
    </source>
</evidence>
<comment type="caution">
    <text evidence="2">The sequence shown here is derived from an EMBL/GenBank/DDBJ whole genome shotgun (WGS) entry which is preliminary data.</text>
</comment>
<keyword evidence="3" id="KW-1185">Reference proteome</keyword>
<accession>A0A366EM68</accession>
<dbReference type="AlphaFoldDB" id="A0A366EM68"/>
<reference evidence="2 3" key="1">
    <citation type="submission" date="2018-06" db="EMBL/GenBank/DDBJ databases">
        <title>Genomic Encyclopedia of Type Strains, Phase IV (KMG-IV): sequencing the most valuable type-strain genomes for metagenomic binning, comparative biology and taxonomic classification.</title>
        <authorList>
            <person name="Goeker M."/>
        </authorList>
    </citation>
    <scope>NUCLEOTIDE SEQUENCE [LARGE SCALE GENOMIC DNA]</scope>
    <source>
        <strain evidence="2 3">DSM 24875</strain>
    </source>
</reference>
<name>A0A366EM68_9HYPH</name>
<protein>
    <submittedName>
        <fullName evidence="2">Uncharacterized protein</fullName>
    </submittedName>
</protein>
<evidence type="ECO:0000313" key="3">
    <source>
        <dbReference type="Proteomes" id="UP000253529"/>
    </source>
</evidence>
<proteinExistence type="predicted"/>
<feature type="region of interest" description="Disordered" evidence="1">
    <location>
        <begin position="1"/>
        <end position="28"/>
    </location>
</feature>
<feature type="compositionally biased region" description="Basic and acidic residues" evidence="1">
    <location>
        <begin position="1"/>
        <end position="12"/>
    </location>
</feature>
<dbReference type="EMBL" id="QNRK01000043">
    <property type="protein sequence ID" value="RBP03532.1"/>
    <property type="molecule type" value="Genomic_DNA"/>
</dbReference>
<feature type="region of interest" description="Disordered" evidence="1">
    <location>
        <begin position="275"/>
        <end position="294"/>
    </location>
</feature>
<gene>
    <name evidence="2" type="ORF">DFR50_14318</name>
</gene>
<organism evidence="2 3">
    <name type="scientific">Roseiarcus fermentans</name>
    <dbReference type="NCBI Taxonomy" id="1473586"/>
    <lineage>
        <taxon>Bacteria</taxon>
        <taxon>Pseudomonadati</taxon>
        <taxon>Pseudomonadota</taxon>
        <taxon>Alphaproteobacteria</taxon>
        <taxon>Hyphomicrobiales</taxon>
        <taxon>Roseiarcaceae</taxon>
        <taxon>Roseiarcus</taxon>
    </lineage>
</organism>
<evidence type="ECO:0000256" key="1">
    <source>
        <dbReference type="SAM" id="MobiDB-lite"/>
    </source>
</evidence>